<feature type="region of interest" description="Disordered" evidence="15">
    <location>
        <begin position="893"/>
        <end position="990"/>
    </location>
</feature>
<keyword evidence="2 16" id="KW-0812">Transmembrane</keyword>
<feature type="transmembrane region" description="Helical" evidence="16">
    <location>
        <begin position="859"/>
        <end position="885"/>
    </location>
</feature>
<evidence type="ECO:0000256" key="4">
    <source>
        <dbReference type="ARBA" id="ARBA00022737"/>
    </source>
</evidence>
<dbReference type="Pfam" id="PF00028">
    <property type="entry name" value="Cadherin"/>
    <property type="match status" value="1"/>
</dbReference>
<evidence type="ECO:0000256" key="2">
    <source>
        <dbReference type="ARBA" id="ARBA00022692"/>
    </source>
</evidence>
<comment type="caution">
    <text evidence="19">The sequence shown here is derived from an EMBL/GenBank/DDBJ whole genome shotgun (WGS) entry which is preliminary data.</text>
</comment>
<dbReference type="Gene3D" id="2.60.40.60">
    <property type="entry name" value="Cadherins"/>
    <property type="match status" value="2"/>
</dbReference>
<evidence type="ECO:0000256" key="16">
    <source>
        <dbReference type="SAM" id="Phobius"/>
    </source>
</evidence>
<organism evidence="19 20">
    <name type="scientific">Steinernema carpocapsae</name>
    <name type="common">Entomopathogenic nematode</name>
    <dbReference type="NCBI Taxonomy" id="34508"/>
    <lineage>
        <taxon>Eukaryota</taxon>
        <taxon>Metazoa</taxon>
        <taxon>Ecdysozoa</taxon>
        <taxon>Nematoda</taxon>
        <taxon>Chromadorea</taxon>
        <taxon>Rhabditida</taxon>
        <taxon>Tylenchina</taxon>
        <taxon>Panagrolaimomorpha</taxon>
        <taxon>Strongyloidoidea</taxon>
        <taxon>Steinernematidae</taxon>
        <taxon>Steinernema</taxon>
    </lineage>
</organism>
<evidence type="ECO:0000256" key="14">
    <source>
        <dbReference type="PROSITE-ProRule" id="PRU00043"/>
    </source>
</evidence>
<dbReference type="OrthoDB" id="10012272at2759"/>
<keyword evidence="4" id="KW-0677">Repeat</keyword>
<evidence type="ECO:0000256" key="1">
    <source>
        <dbReference type="ARBA" id="ARBA00022475"/>
    </source>
</evidence>
<dbReference type="EMBL" id="CM016762">
    <property type="protein sequence ID" value="TMS34641.1"/>
    <property type="molecule type" value="Genomic_DNA"/>
</dbReference>
<evidence type="ECO:0000256" key="6">
    <source>
        <dbReference type="ARBA" id="ARBA00022889"/>
    </source>
</evidence>
<evidence type="ECO:0000256" key="9">
    <source>
        <dbReference type="ARBA" id="ARBA00023136"/>
    </source>
</evidence>
<dbReference type="Proteomes" id="UP000298663">
    <property type="component" value="Chromosome X"/>
</dbReference>
<sequence>MRFLVVVAALLCSVLAAHHKHHRRAPVIDDRGADLLIGTIREDQRVVNVVPHIGVVADTGPICKYELTPEDPKETLPFEVEVIDKQSGNAVLQLSDGYRLDCSKPEYRMRLSAVRCGDDASKSESVALKVTVKDVNNHAPEFEEPWYTYFVDEGKVDAKIARLVATDKDCGYPYGQICRYEISNALDGFPFEIDDQGILRNTRPLNYTDNHSYILTILAHDCGQKKSKSTLVTVNVRPKCVNNLLNIGENIELSGDNDNIKLAPTGSVHVCPEDDKCVVKHVEAVFTLTNGTCAKETLINEETVKRCKLHSETVNLLPRPEIAAGDSAESSSSLEDDDDDEEAENSVEKSDEKYLFDGKSNAVIVPANTVKSLVPERFSLTFAMKHAKGSKAEQSVKQNILCESDDFNMNRHHFAVYIRHCKLEMLLRREADATAEFRAAEWRWNLPEVCDNSWHTYVISFGHLDEVHLYVDGRRVDENDRNPEILDDWPLHKTSKTKTRLVVGACWHGRSQAMAQFFSGHLSSMYFLPGQIEKSETIQCMHECHEQLKFGPIEDLLDGEEATSDIVNSRLSIKAKNAEDLTTLLQKVTYENTSPTKSVLKRPFEVTSTVTCKTGSTIELPKKSGVISVTKSEDPQISITGQAIVDANSHDVKTGASMLKDVQIIITKRAKGQDVDVTSQYNIEWCKVHMKPSRDMDLEYFSSPAALISSLHVDFEHDKQGILLKGVEKVKGYREILAKIHYFNTRPDAFSQRMYTVQCALEGGKVLSNELFVTMNIDTTSTQPSEPVVDKVPIIEHHSAKQSFELDPATLLTEEEVEKHFEPTFDQLGSNRLQNILEMDLPRPKALLSHHGYDVGEGAIAGGAVAVVVVVCVGFLLVLLVIGVLKMRDAPVPKRRRNHRKGPGAEGGMEWDDSGLNITVNPLEDVEKNEEEYSDEEESSDAESYRDEEELTEDDEEDEVEPALPHAQNGRQGLEWDDSNLSNVSRTYRV</sequence>
<keyword evidence="1" id="KW-1003">Cell membrane</keyword>
<dbReference type="GO" id="GO:0050806">
    <property type="term" value="P:positive regulation of synaptic transmission"/>
    <property type="evidence" value="ECO:0007669"/>
    <property type="project" value="TreeGrafter"/>
</dbReference>
<keyword evidence="3 17" id="KW-0732">Signal</keyword>
<evidence type="ECO:0000256" key="12">
    <source>
        <dbReference type="ARBA" id="ARBA00035006"/>
    </source>
</evidence>
<dbReference type="InterPro" id="IPR045588">
    <property type="entry name" value="CLSTN_C"/>
</dbReference>
<evidence type="ECO:0000256" key="8">
    <source>
        <dbReference type="ARBA" id="ARBA00023018"/>
    </source>
</evidence>
<dbReference type="SUPFAM" id="SSF49313">
    <property type="entry name" value="Cadherin-like"/>
    <property type="match status" value="1"/>
</dbReference>
<feature type="compositionally biased region" description="Basic residues" evidence="15">
    <location>
        <begin position="893"/>
        <end position="902"/>
    </location>
</feature>
<dbReference type="STRING" id="34508.A0A4U8UNZ2"/>
<dbReference type="EMBL" id="AZBU02000001">
    <property type="protein sequence ID" value="TMS34641.1"/>
    <property type="molecule type" value="Genomic_DNA"/>
</dbReference>
<evidence type="ECO:0000256" key="11">
    <source>
        <dbReference type="ARBA" id="ARBA00023257"/>
    </source>
</evidence>
<feature type="domain" description="Cadherin" evidence="18">
    <location>
        <begin position="142"/>
        <end position="266"/>
    </location>
</feature>
<evidence type="ECO:0000256" key="17">
    <source>
        <dbReference type="SAM" id="SignalP"/>
    </source>
</evidence>
<keyword evidence="7 16" id="KW-1133">Transmembrane helix</keyword>
<dbReference type="Pfam" id="PF19699">
    <property type="entry name" value="CLSTN_C"/>
    <property type="match status" value="2"/>
</dbReference>
<keyword evidence="6" id="KW-0130">Cell adhesion</keyword>
<dbReference type="CDD" id="cd11304">
    <property type="entry name" value="Cadherin_repeat"/>
    <property type="match status" value="2"/>
</dbReference>
<feature type="compositionally biased region" description="Polar residues" evidence="15">
    <location>
        <begin position="979"/>
        <end position="990"/>
    </location>
</feature>
<comment type="subcellular location">
    <subcellularLocation>
        <location evidence="12">Postsynaptic cell membrane</location>
        <topology evidence="12">Single-pass type I membrane protein</topology>
    </subcellularLocation>
</comment>
<feature type="signal peptide" evidence="17">
    <location>
        <begin position="1"/>
        <end position="16"/>
    </location>
</feature>
<reference evidence="19 20" key="2">
    <citation type="journal article" date="2019" name="G3 (Bethesda)">
        <title>Hybrid Assembly of the Genome of the Entomopathogenic Nematode Steinernema carpocapsae Identifies the X-Chromosome.</title>
        <authorList>
            <person name="Serra L."/>
            <person name="Macchietto M."/>
            <person name="Macias-Munoz A."/>
            <person name="McGill C.J."/>
            <person name="Rodriguez I.M."/>
            <person name="Rodriguez B."/>
            <person name="Murad R."/>
            <person name="Mortazavi A."/>
        </authorList>
    </citation>
    <scope>NUCLEOTIDE SEQUENCE [LARGE SCALE GENOMIC DNA]</scope>
    <source>
        <strain evidence="19 20">ALL</strain>
    </source>
</reference>
<feature type="domain" description="Cadherin" evidence="18">
    <location>
        <begin position="64"/>
        <end position="142"/>
    </location>
</feature>
<proteinExistence type="inferred from homology"/>
<dbReference type="SMART" id="SM00112">
    <property type="entry name" value="CA"/>
    <property type="match status" value="2"/>
</dbReference>
<evidence type="ECO:0000259" key="18">
    <source>
        <dbReference type="PROSITE" id="PS50268"/>
    </source>
</evidence>
<keyword evidence="10" id="KW-0325">Glycoprotein</keyword>
<dbReference type="PANTHER" id="PTHR14139">
    <property type="entry name" value="CALSYNTENIN"/>
    <property type="match status" value="1"/>
</dbReference>
<dbReference type="GO" id="GO:0007156">
    <property type="term" value="P:homophilic cell adhesion via plasma membrane adhesion molecules"/>
    <property type="evidence" value="ECO:0007669"/>
    <property type="project" value="InterPro"/>
</dbReference>
<keyword evidence="9 16" id="KW-0472">Membrane</keyword>
<feature type="chain" id="PRO_5021034736" description="Cadherin domain-containing protein" evidence="17">
    <location>
        <begin position="17"/>
        <end position="990"/>
    </location>
</feature>
<dbReference type="InterPro" id="IPR013320">
    <property type="entry name" value="ConA-like_dom_sf"/>
</dbReference>
<evidence type="ECO:0000256" key="3">
    <source>
        <dbReference type="ARBA" id="ARBA00022729"/>
    </source>
</evidence>
<feature type="compositionally biased region" description="Acidic residues" evidence="15">
    <location>
        <begin position="927"/>
        <end position="961"/>
    </location>
</feature>
<keyword evidence="20" id="KW-1185">Reference proteome</keyword>
<keyword evidence="5 14" id="KW-0106">Calcium</keyword>
<reference evidence="19 20" key="1">
    <citation type="journal article" date="2015" name="Genome Biol.">
        <title>Comparative genomics of Steinernema reveals deeply conserved gene regulatory networks.</title>
        <authorList>
            <person name="Dillman A.R."/>
            <person name="Macchietto M."/>
            <person name="Porter C.F."/>
            <person name="Rogers A."/>
            <person name="Williams B."/>
            <person name="Antoshechkin I."/>
            <person name="Lee M.M."/>
            <person name="Goodwin Z."/>
            <person name="Lu X."/>
            <person name="Lewis E.E."/>
            <person name="Goodrich-Blair H."/>
            <person name="Stock S.P."/>
            <person name="Adams B.J."/>
            <person name="Sternberg P.W."/>
            <person name="Mortazavi A."/>
        </authorList>
    </citation>
    <scope>NUCLEOTIDE SEQUENCE [LARGE SCALE GENOMIC DNA]</scope>
    <source>
        <strain evidence="19 20">ALL</strain>
    </source>
</reference>
<dbReference type="GO" id="GO:0045211">
    <property type="term" value="C:postsynaptic membrane"/>
    <property type="evidence" value="ECO:0007669"/>
    <property type="project" value="UniProtKB-SubCell"/>
</dbReference>
<evidence type="ECO:0000256" key="13">
    <source>
        <dbReference type="ARBA" id="ARBA00035015"/>
    </source>
</evidence>
<dbReference type="GO" id="GO:0005509">
    <property type="term" value="F:calcium ion binding"/>
    <property type="evidence" value="ECO:0007669"/>
    <property type="project" value="UniProtKB-UniRule"/>
</dbReference>
<gene>
    <name evidence="19" type="ORF">L596_002187</name>
</gene>
<evidence type="ECO:0000256" key="10">
    <source>
        <dbReference type="ARBA" id="ARBA00023180"/>
    </source>
</evidence>
<comment type="similarity">
    <text evidence="13">Belongs to the calsyntenin family.</text>
</comment>
<dbReference type="Gene3D" id="2.60.120.200">
    <property type="match status" value="1"/>
</dbReference>
<evidence type="ECO:0000313" key="20">
    <source>
        <dbReference type="Proteomes" id="UP000298663"/>
    </source>
</evidence>
<dbReference type="InterPro" id="IPR002126">
    <property type="entry name" value="Cadherin-like_dom"/>
</dbReference>
<protein>
    <recommendedName>
        <fullName evidence="18">Cadherin domain-containing protein</fullName>
    </recommendedName>
</protein>
<dbReference type="InterPro" id="IPR015919">
    <property type="entry name" value="Cadherin-like_sf"/>
</dbReference>
<dbReference type="PRINTS" id="PR00205">
    <property type="entry name" value="CADHERIN"/>
</dbReference>
<dbReference type="PANTHER" id="PTHR14139:SF2">
    <property type="entry name" value="CALSYNTENIN-1"/>
    <property type="match status" value="1"/>
</dbReference>
<feature type="compositionally biased region" description="Low complexity" evidence="15">
    <location>
        <begin position="321"/>
        <end position="333"/>
    </location>
</feature>
<feature type="region of interest" description="Disordered" evidence="15">
    <location>
        <begin position="318"/>
        <end position="351"/>
    </location>
</feature>
<keyword evidence="8" id="KW-0770">Synapse</keyword>
<evidence type="ECO:0000256" key="5">
    <source>
        <dbReference type="ARBA" id="ARBA00022837"/>
    </source>
</evidence>
<dbReference type="AlphaFoldDB" id="A0A4U8UNZ2"/>
<evidence type="ECO:0000313" key="19">
    <source>
        <dbReference type="EMBL" id="TMS34641.1"/>
    </source>
</evidence>
<name>A0A4U8UNZ2_STECR</name>
<accession>A0A4U8UNZ2</accession>
<dbReference type="SUPFAM" id="SSF49899">
    <property type="entry name" value="Concanavalin A-like lectins/glucanases"/>
    <property type="match status" value="1"/>
</dbReference>
<evidence type="ECO:0000256" key="7">
    <source>
        <dbReference type="ARBA" id="ARBA00022989"/>
    </source>
</evidence>
<feature type="compositionally biased region" description="Acidic residues" evidence="15">
    <location>
        <begin position="334"/>
        <end position="345"/>
    </location>
</feature>
<evidence type="ECO:0000256" key="15">
    <source>
        <dbReference type="SAM" id="MobiDB-lite"/>
    </source>
</evidence>
<dbReference type="GO" id="GO:0009986">
    <property type="term" value="C:cell surface"/>
    <property type="evidence" value="ECO:0007669"/>
    <property type="project" value="TreeGrafter"/>
</dbReference>
<dbReference type="PROSITE" id="PS50268">
    <property type="entry name" value="CADHERIN_2"/>
    <property type="match status" value="2"/>
</dbReference>
<dbReference type="FunFam" id="2.60.40.60:FF:000025">
    <property type="entry name" value="Calsyntenin 1"/>
    <property type="match status" value="1"/>
</dbReference>
<keyword evidence="11" id="KW-0628">Postsynaptic cell membrane</keyword>
<dbReference type="GO" id="GO:0051965">
    <property type="term" value="P:positive regulation of synapse assembly"/>
    <property type="evidence" value="ECO:0007669"/>
    <property type="project" value="TreeGrafter"/>
</dbReference>